<evidence type="ECO:0000259" key="1">
    <source>
        <dbReference type="Pfam" id="PF05050"/>
    </source>
</evidence>
<dbReference type="GO" id="GO:0006888">
    <property type="term" value="P:endoplasmic reticulum to Golgi vesicle-mediated transport"/>
    <property type="evidence" value="ECO:0007669"/>
    <property type="project" value="TreeGrafter"/>
</dbReference>
<name>A0A5C6B0X5_9BACT</name>
<dbReference type="SUPFAM" id="SSF53335">
    <property type="entry name" value="S-adenosyl-L-methionine-dependent methyltransferases"/>
    <property type="match status" value="1"/>
</dbReference>
<evidence type="ECO:0000313" key="2">
    <source>
        <dbReference type="EMBL" id="TWU05955.1"/>
    </source>
</evidence>
<gene>
    <name evidence="2" type="ORF">Pla52n_16710</name>
</gene>
<dbReference type="PANTHER" id="PTHR34009:SF2">
    <property type="entry name" value="PROTEIN STAR"/>
    <property type="match status" value="1"/>
</dbReference>
<dbReference type="Pfam" id="PF05050">
    <property type="entry name" value="Methyltransf_21"/>
    <property type="match status" value="1"/>
</dbReference>
<organism evidence="2 3">
    <name type="scientific">Stieleria varia</name>
    <dbReference type="NCBI Taxonomy" id="2528005"/>
    <lineage>
        <taxon>Bacteria</taxon>
        <taxon>Pseudomonadati</taxon>
        <taxon>Planctomycetota</taxon>
        <taxon>Planctomycetia</taxon>
        <taxon>Pirellulales</taxon>
        <taxon>Pirellulaceae</taxon>
        <taxon>Stieleria</taxon>
    </lineage>
</organism>
<protein>
    <recommendedName>
        <fullName evidence="1">Methyltransferase FkbM domain-containing protein</fullName>
    </recommendedName>
</protein>
<dbReference type="EMBL" id="SJPN01000002">
    <property type="protein sequence ID" value="TWU05955.1"/>
    <property type="molecule type" value="Genomic_DNA"/>
</dbReference>
<comment type="caution">
    <text evidence="2">The sequence shown here is derived from an EMBL/GenBank/DDBJ whole genome shotgun (WGS) entry which is preliminary data.</text>
</comment>
<dbReference type="GO" id="GO:0016197">
    <property type="term" value="P:endosomal transport"/>
    <property type="evidence" value="ECO:0007669"/>
    <property type="project" value="TreeGrafter"/>
</dbReference>
<dbReference type="InterPro" id="IPR006342">
    <property type="entry name" value="FkbM_mtfrase"/>
</dbReference>
<dbReference type="InterPro" id="IPR029063">
    <property type="entry name" value="SAM-dependent_MTases_sf"/>
</dbReference>
<dbReference type="GO" id="GO:0005886">
    <property type="term" value="C:plasma membrane"/>
    <property type="evidence" value="ECO:0007669"/>
    <property type="project" value="TreeGrafter"/>
</dbReference>
<dbReference type="InterPro" id="IPR053202">
    <property type="entry name" value="EGF_Rcpt_Signaling_Reg"/>
</dbReference>
<dbReference type="RefSeq" id="WP_146519120.1">
    <property type="nucleotide sequence ID" value="NZ_CP151726.1"/>
</dbReference>
<dbReference type="AlphaFoldDB" id="A0A5C6B0X5"/>
<dbReference type="Gene3D" id="3.40.50.150">
    <property type="entry name" value="Vaccinia Virus protein VP39"/>
    <property type="match status" value="1"/>
</dbReference>
<dbReference type="PANTHER" id="PTHR34009">
    <property type="entry name" value="PROTEIN STAR"/>
    <property type="match status" value="1"/>
</dbReference>
<dbReference type="Proteomes" id="UP000320176">
    <property type="component" value="Unassembled WGS sequence"/>
</dbReference>
<reference evidence="2 3" key="1">
    <citation type="submission" date="2019-02" db="EMBL/GenBank/DDBJ databases">
        <title>Deep-cultivation of Planctomycetes and their phenomic and genomic characterization uncovers novel biology.</title>
        <authorList>
            <person name="Wiegand S."/>
            <person name="Jogler M."/>
            <person name="Boedeker C."/>
            <person name="Pinto D."/>
            <person name="Vollmers J."/>
            <person name="Rivas-Marin E."/>
            <person name="Kohn T."/>
            <person name="Peeters S.H."/>
            <person name="Heuer A."/>
            <person name="Rast P."/>
            <person name="Oberbeckmann S."/>
            <person name="Bunk B."/>
            <person name="Jeske O."/>
            <person name="Meyerdierks A."/>
            <person name="Storesund J.E."/>
            <person name="Kallscheuer N."/>
            <person name="Luecker S."/>
            <person name="Lage O.M."/>
            <person name="Pohl T."/>
            <person name="Merkel B.J."/>
            <person name="Hornburger P."/>
            <person name="Mueller R.-W."/>
            <person name="Bruemmer F."/>
            <person name="Labrenz M."/>
            <person name="Spormann A.M."/>
            <person name="Op Den Camp H."/>
            <person name="Overmann J."/>
            <person name="Amann R."/>
            <person name="Jetten M.S.M."/>
            <person name="Mascher T."/>
            <person name="Medema M.H."/>
            <person name="Devos D.P."/>
            <person name="Kaster A.-K."/>
            <person name="Ovreas L."/>
            <person name="Rohde M."/>
            <person name="Galperin M.Y."/>
            <person name="Jogler C."/>
        </authorList>
    </citation>
    <scope>NUCLEOTIDE SEQUENCE [LARGE SCALE GENOMIC DNA]</scope>
    <source>
        <strain evidence="2 3">Pla52n</strain>
    </source>
</reference>
<keyword evidence="3" id="KW-1185">Reference proteome</keyword>
<dbReference type="GO" id="GO:0005737">
    <property type="term" value="C:cytoplasm"/>
    <property type="evidence" value="ECO:0007669"/>
    <property type="project" value="GOC"/>
</dbReference>
<feature type="domain" description="Methyltransferase FkbM" evidence="1">
    <location>
        <begin position="100"/>
        <end position="263"/>
    </location>
</feature>
<accession>A0A5C6B0X5</accession>
<evidence type="ECO:0000313" key="3">
    <source>
        <dbReference type="Proteomes" id="UP000320176"/>
    </source>
</evidence>
<dbReference type="NCBIfam" id="TIGR01444">
    <property type="entry name" value="fkbM_fam"/>
    <property type="match status" value="1"/>
</dbReference>
<dbReference type="OrthoDB" id="9801609at2"/>
<sequence>MNAAAVLTSVLALLVSTAAIAISWKIWQKLREVHLRLHRSEQHRQVLEQNLGIISRATSQAIAAQLVDRPFDKIRCAAQHGEELYLWQALNYRTQGVFIEIGAYDGISLSNSLFFESIGWRSLLIEAHPELVAKCRTNRPAATVVHAALGEVDGPTLEFSMVRGPNGMDTLSFLGQAPDHEARILSRGGTIEKTTVPARTLKSVLAEHSIDAIDCMSIDVEGAELAVLKAANLGTLRPRLIVVEDNSGGSDLSVSEFLKQNGYVQSGTVGCNVMYTSLASHR</sequence>
<proteinExistence type="predicted"/>